<gene>
    <name evidence="7" type="ORF">QBC41DRAFT_320982</name>
</gene>
<organism evidence="7 8">
    <name type="scientific">Cercophora samala</name>
    <dbReference type="NCBI Taxonomy" id="330535"/>
    <lineage>
        <taxon>Eukaryota</taxon>
        <taxon>Fungi</taxon>
        <taxon>Dikarya</taxon>
        <taxon>Ascomycota</taxon>
        <taxon>Pezizomycotina</taxon>
        <taxon>Sordariomycetes</taxon>
        <taxon>Sordariomycetidae</taxon>
        <taxon>Sordariales</taxon>
        <taxon>Lasiosphaeriaceae</taxon>
        <taxon>Cercophora</taxon>
    </lineage>
</organism>
<comment type="caution">
    <text evidence="7">The sequence shown here is derived from an EMBL/GenBank/DDBJ whole genome shotgun (WGS) entry which is preliminary data.</text>
</comment>
<dbReference type="Gene3D" id="1.10.630.10">
    <property type="entry name" value="Cytochrome P450"/>
    <property type="match status" value="1"/>
</dbReference>
<reference evidence="7" key="1">
    <citation type="submission" date="2023-06" db="EMBL/GenBank/DDBJ databases">
        <title>Genome-scale phylogeny and comparative genomics of the fungal order Sordariales.</title>
        <authorList>
            <consortium name="Lawrence Berkeley National Laboratory"/>
            <person name="Hensen N."/>
            <person name="Bonometti L."/>
            <person name="Westerberg I."/>
            <person name="Brannstrom I.O."/>
            <person name="Guillou S."/>
            <person name="Cros-Aarteil S."/>
            <person name="Calhoun S."/>
            <person name="Haridas S."/>
            <person name="Kuo A."/>
            <person name="Mondo S."/>
            <person name="Pangilinan J."/>
            <person name="Riley R."/>
            <person name="Labutti K."/>
            <person name="Andreopoulos B."/>
            <person name="Lipzen A."/>
            <person name="Chen C."/>
            <person name="Yanf M."/>
            <person name="Daum C."/>
            <person name="Ng V."/>
            <person name="Clum A."/>
            <person name="Steindorff A."/>
            <person name="Ohm R."/>
            <person name="Martin F."/>
            <person name="Silar P."/>
            <person name="Natvig D."/>
            <person name="Lalanne C."/>
            <person name="Gautier V."/>
            <person name="Ament-Velasquez S.L."/>
            <person name="Kruys A."/>
            <person name="Hutchinson M.I."/>
            <person name="Powell A.J."/>
            <person name="Barry K."/>
            <person name="Miller A.N."/>
            <person name="Grigoriev I.V."/>
            <person name="Debuchy R."/>
            <person name="Gladieux P."/>
            <person name="Thoren M.H."/>
            <person name="Johannesson H."/>
        </authorList>
    </citation>
    <scope>NUCLEOTIDE SEQUENCE</scope>
    <source>
        <strain evidence="7">CBS 307.81</strain>
    </source>
</reference>
<dbReference type="InterPro" id="IPR053007">
    <property type="entry name" value="CYP450_monoxygenase_sec-met"/>
</dbReference>
<dbReference type="AlphaFoldDB" id="A0AA40D9Z4"/>
<evidence type="ECO:0000256" key="3">
    <source>
        <dbReference type="ARBA" id="ARBA00022723"/>
    </source>
</evidence>
<proteinExistence type="inferred from homology"/>
<dbReference type="PANTHER" id="PTHR47582:SF1">
    <property type="entry name" value="P450, PUTATIVE (EUROFUNG)-RELATED"/>
    <property type="match status" value="1"/>
</dbReference>
<dbReference type="SUPFAM" id="SSF48264">
    <property type="entry name" value="Cytochrome P450"/>
    <property type="match status" value="1"/>
</dbReference>
<dbReference type="InterPro" id="IPR036396">
    <property type="entry name" value="Cyt_P450_sf"/>
</dbReference>
<protein>
    <submittedName>
        <fullName evidence="7">Cytochrome P450</fullName>
    </submittedName>
</protein>
<dbReference type="Pfam" id="PF00067">
    <property type="entry name" value="p450"/>
    <property type="match status" value="1"/>
</dbReference>
<keyword evidence="5" id="KW-0560">Oxidoreductase</keyword>
<dbReference type="InterPro" id="IPR002403">
    <property type="entry name" value="Cyt_P450_E_grp-IV"/>
</dbReference>
<accession>A0AA40D9Z4</accession>
<keyword evidence="5" id="KW-0503">Monooxygenase</keyword>
<keyword evidence="8" id="KW-1185">Reference proteome</keyword>
<dbReference type="PRINTS" id="PR00465">
    <property type="entry name" value="EP450IV"/>
</dbReference>
<evidence type="ECO:0000256" key="1">
    <source>
        <dbReference type="ARBA" id="ARBA00001971"/>
    </source>
</evidence>
<dbReference type="CDD" id="cd11040">
    <property type="entry name" value="CYP7_CYP8-like"/>
    <property type="match status" value="1"/>
</dbReference>
<keyword evidence="4 6" id="KW-0408">Iron</keyword>
<name>A0AA40D9Z4_9PEZI</name>
<dbReference type="GO" id="GO:0016705">
    <property type="term" value="F:oxidoreductase activity, acting on paired donors, with incorporation or reduction of molecular oxygen"/>
    <property type="evidence" value="ECO:0007669"/>
    <property type="project" value="InterPro"/>
</dbReference>
<comment type="similarity">
    <text evidence="2">Belongs to the cytochrome P450 family.</text>
</comment>
<dbReference type="EMBL" id="JAULSY010000050">
    <property type="protein sequence ID" value="KAK0668823.1"/>
    <property type="molecule type" value="Genomic_DNA"/>
</dbReference>
<dbReference type="Proteomes" id="UP001174997">
    <property type="component" value="Unassembled WGS sequence"/>
</dbReference>
<comment type="cofactor">
    <cofactor evidence="1 6">
        <name>heme</name>
        <dbReference type="ChEBI" id="CHEBI:30413"/>
    </cofactor>
</comment>
<keyword evidence="6" id="KW-0349">Heme</keyword>
<sequence>MITAILYALIGVVSLAYLADYLLAWNDDPKEPTRLRSKIPLIGHLIGIIVSGPSYHSVIRNDETTEIYTIGILNFKLYTSVSTRLLPLIQRQSKALSFRPMIQTVARKWGDANDETDRLFGETNLTTEFSHAMKTSLAPGPQLDEMNLRMAQRALVDLDLLLGDGQDKKIKLLEWARFAITQASSCGVYGNQHPFLDREVYDAFWTWHGHLTAHISGINFDIRRIGYRAREVVFAAHKKYCSSLPPDTSSLFLSRWETLLSFGLTPEEATKQQATLPIGMLSNTVPTFYWTIHEIFSRPSLLSALRAEILSSSAVTTSGEDNNNNLLHTLHLTPLKTSCPLLLSTLQETQRTRHIHAPIRKVTSDTALDNGRLLLKRGNYLQMPGHAIHYSTLTYGPTAGEFIPSRFMTPALKPKSSADFLAWGAPPHLCPARQFAAVEILILVALLVVRADVEPAMTTTGDGSNGGWERQPELDFTDPVTVLNPKRDVEVEVRPRPGWGGKGKGRWRVEMGESTTRVGLASG</sequence>
<dbReference type="PANTHER" id="PTHR47582">
    <property type="entry name" value="P450, PUTATIVE (EUROFUNG)-RELATED"/>
    <property type="match status" value="1"/>
</dbReference>
<evidence type="ECO:0000256" key="5">
    <source>
        <dbReference type="ARBA" id="ARBA00023033"/>
    </source>
</evidence>
<evidence type="ECO:0000313" key="7">
    <source>
        <dbReference type="EMBL" id="KAK0668823.1"/>
    </source>
</evidence>
<dbReference type="GO" id="GO:0005506">
    <property type="term" value="F:iron ion binding"/>
    <property type="evidence" value="ECO:0007669"/>
    <property type="project" value="InterPro"/>
</dbReference>
<dbReference type="GO" id="GO:0004497">
    <property type="term" value="F:monooxygenase activity"/>
    <property type="evidence" value="ECO:0007669"/>
    <property type="project" value="UniProtKB-KW"/>
</dbReference>
<dbReference type="GO" id="GO:0020037">
    <property type="term" value="F:heme binding"/>
    <property type="evidence" value="ECO:0007669"/>
    <property type="project" value="InterPro"/>
</dbReference>
<evidence type="ECO:0000256" key="2">
    <source>
        <dbReference type="ARBA" id="ARBA00010617"/>
    </source>
</evidence>
<evidence type="ECO:0000313" key="8">
    <source>
        <dbReference type="Proteomes" id="UP001174997"/>
    </source>
</evidence>
<dbReference type="InterPro" id="IPR001128">
    <property type="entry name" value="Cyt_P450"/>
</dbReference>
<evidence type="ECO:0000256" key="4">
    <source>
        <dbReference type="ARBA" id="ARBA00023004"/>
    </source>
</evidence>
<keyword evidence="3 6" id="KW-0479">Metal-binding</keyword>
<feature type="binding site" description="axial binding residue" evidence="6">
    <location>
        <position position="430"/>
    </location>
    <ligand>
        <name>heme</name>
        <dbReference type="ChEBI" id="CHEBI:30413"/>
    </ligand>
    <ligandPart>
        <name>Fe</name>
        <dbReference type="ChEBI" id="CHEBI:18248"/>
    </ligandPart>
</feature>
<evidence type="ECO:0000256" key="6">
    <source>
        <dbReference type="PIRSR" id="PIRSR602403-1"/>
    </source>
</evidence>